<protein>
    <submittedName>
        <fullName evidence="1">Uncharacterized protein</fullName>
    </submittedName>
</protein>
<organism evidence="1">
    <name type="scientific">Tanacetum cinerariifolium</name>
    <name type="common">Dalmatian daisy</name>
    <name type="synonym">Chrysanthemum cinerariifolium</name>
    <dbReference type="NCBI Taxonomy" id="118510"/>
    <lineage>
        <taxon>Eukaryota</taxon>
        <taxon>Viridiplantae</taxon>
        <taxon>Streptophyta</taxon>
        <taxon>Embryophyta</taxon>
        <taxon>Tracheophyta</taxon>
        <taxon>Spermatophyta</taxon>
        <taxon>Magnoliopsida</taxon>
        <taxon>eudicotyledons</taxon>
        <taxon>Gunneridae</taxon>
        <taxon>Pentapetalae</taxon>
        <taxon>asterids</taxon>
        <taxon>campanulids</taxon>
        <taxon>Asterales</taxon>
        <taxon>Asteraceae</taxon>
        <taxon>Asteroideae</taxon>
        <taxon>Anthemideae</taxon>
        <taxon>Anthemidinae</taxon>
        <taxon>Tanacetum</taxon>
    </lineage>
</organism>
<sequence>MDLTESERLKRIINHFYEAYSKLNDVISYEVGRSDGLIQVHEEKQTEIGLLRAEAQTKQERINQKNGEAIVETRYAPRDGDFDPILQVYDPCSGRVTDVGLPWSGSNDFENSTVSRLSMNSYMETLLLLGQ</sequence>
<accession>A0A6L2KY53</accession>
<dbReference type="EMBL" id="BKCJ010003097">
    <property type="protein sequence ID" value="GEU52955.1"/>
    <property type="molecule type" value="Genomic_DNA"/>
</dbReference>
<gene>
    <name evidence="1" type="ORF">Tci_024933</name>
</gene>
<proteinExistence type="predicted"/>
<name>A0A6L2KY53_TANCI</name>
<reference evidence="1" key="1">
    <citation type="journal article" date="2019" name="Sci. Rep.">
        <title>Draft genome of Tanacetum cinerariifolium, the natural source of mosquito coil.</title>
        <authorList>
            <person name="Yamashiro T."/>
            <person name="Shiraishi A."/>
            <person name="Satake H."/>
            <person name="Nakayama K."/>
        </authorList>
    </citation>
    <scope>NUCLEOTIDE SEQUENCE</scope>
</reference>
<comment type="caution">
    <text evidence="1">The sequence shown here is derived from an EMBL/GenBank/DDBJ whole genome shotgun (WGS) entry which is preliminary data.</text>
</comment>
<dbReference type="AlphaFoldDB" id="A0A6L2KY53"/>
<evidence type="ECO:0000313" key="1">
    <source>
        <dbReference type="EMBL" id="GEU52955.1"/>
    </source>
</evidence>